<evidence type="ECO:0000256" key="1">
    <source>
        <dbReference type="SAM" id="MobiDB-lite"/>
    </source>
</evidence>
<gene>
    <name evidence="2" type="ORF">J2X21_002978</name>
</gene>
<dbReference type="Proteomes" id="UP001180825">
    <property type="component" value="Unassembled WGS sequence"/>
</dbReference>
<keyword evidence="3" id="KW-1185">Reference proteome</keyword>
<accession>A0ABU2A9G2</accession>
<dbReference type="EMBL" id="JAVDXV010000005">
    <property type="protein sequence ID" value="MDR7333836.1"/>
    <property type="molecule type" value="Genomic_DNA"/>
</dbReference>
<feature type="region of interest" description="Disordered" evidence="1">
    <location>
        <begin position="1"/>
        <end position="38"/>
    </location>
</feature>
<feature type="compositionally biased region" description="Basic and acidic residues" evidence="1">
    <location>
        <begin position="11"/>
        <end position="30"/>
    </location>
</feature>
<comment type="caution">
    <text evidence="2">The sequence shown here is derived from an EMBL/GenBank/DDBJ whole genome shotgun (WGS) entry which is preliminary data.</text>
</comment>
<dbReference type="RefSeq" id="WP_310329938.1">
    <property type="nucleotide sequence ID" value="NZ_JAVDXV010000005.1"/>
</dbReference>
<reference evidence="2 3" key="1">
    <citation type="submission" date="2023-07" db="EMBL/GenBank/DDBJ databases">
        <title>Sorghum-associated microbial communities from plants grown in Nebraska, USA.</title>
        <authorList>
            <person name="Schachtman D."/>
        </authorList>
    </citation>
    <scope>NUCLEOTIDE SEQUENCE [LARGE SCALE GENOMIC DNA]</scope>
    <source>
        <strain evidence="2 3">BE316</strain>
    </source>
</reference>
<sequence>MQRKVLGGHVQPKDGKLKEPAKDDKGKEIKPVPTDVDSVEFKVPEGAPDVTTGSEGVMLLSGAPNTGPYKKDDVLLYLIPKFKARMTLKVLSEVGPTKYKVKRIA</sequence>
<organism evidence="2 3">
    <name type="scientific">Roseateles asaccharophilus</name>
    <dbReference type="NCBI Taxonomy" id="582607"/>
    <lineage>
        <taxon>Bacteria</taxon>
        <taxon>Pseudomonadati</taxon>
        <taxon>Pseudomonadota</taxon>
        <taxon>Betaproteobacteria</taxon>
        <taxon>Burkholderiales</taxon>
        <taxon>Sphaerotilaceae</taxon>
        <taxon>Roseateles</taxon>
    </lineage>
</organism>
<evidence type="ECO:0000313" key="2">
    <source>
        <dbReference type="EMBL" id="MDR7333836.1"/>
    </source>
</evidence>
<protein>
    <submittedName>
        <fullName evidence="2">Uncharacterized protein</fullName>
    </submittedName>
</protein>
<evidence type="ECO:0000313" key="3">
    <source>
        <dbReference type="Proteomes" id="UP001180825"/>
    </source>
</evidence>
<proteinExistence type="predicted"/>
<name>A0ABU2A9G2_9BURK</name>